<dbReference type="GO" id="GO:0000160">
    <property type="term" value="P:phosphorelay signal transduction system"/>
    <property type="evidence" value="ECO:0007669"/>
    <property type="project" value="InterPro"/>
</dbReference>
<dbReference type="SMART" id="SM01012">
    <property type="entry name" value="ANTAR"/>
    <property type="match status" value="1"/>
</dbReference>
<sequence length="194" mass="21991">MANARILIVDTDYASLKHLKSLLTKLDFMVVGEVCDGPAALKLARTREPDLLIIHDKIPGLGGLEVARIMYEDKIGPIIITTDYLQQELLIKAKEARVSSILVKPLEEYHLLPAVELALGNYQEIIKLEKQIKELKHNIETRKLVEKAKGILMKTSHLNEEEAFRRIQKQSMNKRMSMRAVAEAILMAHAMQDV</sequence>
<evidence type="ECO:0000313" key="7">
    <source>
        <dbReference type="Proteomes" id="UP000183997"/>
    </source>
</evidence>
<dbReference type="InterPro" id="IPR008327">
    <property type="entry name" value="Sig_transdc_resp-reg_antiterm"/>
</dbReference>
<dbReference type="PROSITE" id="PS50110">
    <property type="entry name" value="RESPONSE_REGULATORY"/>
    <property type="match status" value="1"/>
</dbReference>
<dbReference type="AlphaFoldDB" id="A0A1M6NAG0"/>
<dbReference type="GO" id="GO:0003723">
    <property type="term" value="F:RNA binding"/>
    <property type="evidence" value="ECO:0007669"/>
    <property type="project" value="InterPro"/>
</dbReference>
<dbReference type="Pfam" id="PF00072">
    <property type="entry name" value="Response_reg"/>
    <property type="match status" value="1"/>
</dbReference>
<evidence type="ECO:0000256" key="2">
    <source>
        <dbReference type="ARBA" id="ARBA00024867"/>
    </source>
</evidence>
<name>A0A1M6NAG0_9FIRM</name>
<dbReference type="RefSeq" id="WP_072910240.1">
    <property type="nucleotide sequence ID" value="NZ_FRAR01000004.1"/>
</dbReference>
<dbReference type="Gene3D" id="3.40.50.2300">
    <property type="match status" value="1"/>
</dbReference>
<dbReference type="InterPro" id="IPR036388">
    <property type="entry name" value="WH-like_DNA-bd_sf"/>
</dbReference>
<dbReference type="InterPro" id="IPR011006">
    <property type="entry name" value="CheY-like_superfamily"/>
</dbReference>
<dbReference type="PROSITE" id="PS50921">
    <property type="entry name" value="ANTAR"/>
    <property type="match status" value="1"/>
</dbReference>
<dbReference type="InterPro" id="IPR005561">
    <property type="entry name" value="ANTAR"/>
</dbReference>
<proteinExistence type="predicted"/>
<dbReference type="Pfam" id="PF03861">
    <property type="entry name" value="ANTAR"/>
    <property type="match status" value="1"/>
</dbReference>
<dbReference type="SMART" id="SM00448">
    <property type="entry name" value="REC"/>
    <property type="match status" value="1"/>
</dbReference>
<feature type="domain" description="Response regulatory" evidence="4">
    <location>
        <begin position="5"/>
        <end position="119"/>
    </location>
</feature>
<reference evidence="7" key="1">
    <citation type="submission" date="2016-11" db="EMBL/GenBank/DDBJ databases">
        <authorList>
            <person name="Varghese N."/>
            <person name="Submissions S."/>
        </authorList>
    </citation>
    <scope>NUCLEOTIDE SEQUENCE [LARGE SCALE GENOMIC DNA]</scope>
    <source>
        <strain evidence="7">DSM 10349</strain>
    </source>
</reference>
<feature type="domain" description="ANTAR" evidence="5">
    <location>
        <begin position="125"/>
        <end position="186"/>
    </location>
</feature>
<protein>
    <recommendedName>
        <fullName evidence="1">Stage 0 sporulation protein A homolog</fullName>
    </recommendedName>
</protein>
<dbReference type="PIRSF" id="PIRSF036382">
    <property type="entry name" value="RR_antiterm"/>
    <property type="match status" value="1"/>
</dbReference>
<comment type="function">
    <text evidence="2">May play the central regulatory role in sporulation. It may be an element of the effector pathway responsible for the activation of sporulation genes in response to nutritional stress. Spo0A may act in concert with spo0H (a sigma factor) to control the expression of some genes that are critical to the sporulation process.</text>
</comment>
<dbReference type="Proteomes" id="UP000183997">
    <property type="component" value="Unassembled WGS sequence"/>
</dbReference>
<dbReference type="Gene3D" id="1.10.10.10">
    <property type="entry name" value="Winged helix-like DNA-binding domain superfamily/Winged helix DNA-binding domain"/>
    <property type="match status" value="1"/>
</dbReference>
<dbReference type="EMBL" id="FRAR01000004">
    <property type="protein sequence ID" value="SHJ92683.1"/>
    <property type="molecule type" value="Genomic_DNA"/>
</dbReference>
<dbReference type="OrthoDB" id="9808843at2"/>
<dbReference type="PANTHER" id="PTHR43367">
    <property type="match status" value="1"/>
</dbReference>
<dbReference type="InterPro" id="IPR001789">
    <property type="entry name" value="Sig_transdc_resp-reg_receiver"/>
</dbReference>
<evidence type="ECO:0000256" key="3">
    <source>
        <dbReference type="PROSITE-ProRule" id="PRU00169"/>
    </source>
</evidence>
<comment type="caution">
    <text evidence="3">Lacks conserved residue(s) required for the propagation of feature annotation.</text>
</comment>
<gene>
    <name evidence="6" type="ORF">SAMN02745123_00010</name>
</gene>
<keyword evidence="7" id="KW-1185">Reference proteome</keyword>
<accession>A0A1M6NAG0</accession>
<organism evidence="6 7">
    <name type="scientific">Desulforamulus aeronauticus DSM 10349</name>
    <dbReference type="NCBI Taxonomy" id="1121421"/>
    <lineage>
        <taxon>Bacteria</taxon>
        <taxon>Bacillati</taxon>
        <taxon>Bacillota</taxon>
        <taxon>Clostridia</taxon>
        <taxon>Eubacteriales</taxon>
        <taxon>Peptococcaceae</taxon>
        <taxon>Desulforamulus</taxon>
    </lineage>
</organism>
<dbReference type="STRING" id="1121421.SAMN02745123_00010"/>
<evidence type="ECO:0000256" key="1">
    <source>
        <dbReference type="ARBA" id="ARBA00018672"/>
    </source>
</evidence>
<dbReference type="SUPFAM" id="SSF52172">
    <property type="entry name" value="CheY-like"/>
    <property type="match status" value="1"/>
</dbReference>
<evidence type="ECO:0000259" key="5">
    <source>
        <dbReference type="PROSITE" id="PS50921"/>
    </source>
</evidence>
<evidence type="ECO:0000259" key="4">
    <source>
        <dbReference type="PROSITE" id="PS50110"/>
    </source>
</evidence>
<evidence type="ECO:0000313" key="6">
    <source>
        <dbReference type="EMBL" id="SHJ92683.1"/>
    </source>
</evidence>
<dbReference type="PANTHER" id="PTHR43367:SF1">
    <property type="entry name" value="TWO-COMPONENT RESPONSE REGULATOR-LIKE APRR6-RELATED"/>
    <property type="match status" value="1"/>
</dbReference>